<reference evidence="3" key="1">
    <citation type="journal article" date="2019" name="Int. J. Syst. Evol. Microbiol.">
        <title>The Global Catalogue of Microorganisms (GCM) 10K type strain sequencing project: providing services to taxonomists for standard genome sequencing and annotation.</title>
        <authorList>
            <consortium name="The Broad Institute Genomics Platform"/>
            <consortium name="The Broad Institute Genome Sequencing Center for Infectious Disease"/>
            <person name="Wu L."/>
            <person name="Ma J."/>
        </authorList>
    </citation>
    <scope>NUCLEOTIDE SEQUENCE [LARGE SCALE GENOMIC DNA]</scope>
    <source>
        <strain evidence="3">JCM 3369</strain>
    </source>
</reference>
<sequence length="49" mass="5679">MTTSITRRHLSSLRAPTPAAHARIPREYRRGTKRQVRTRDIDASRHAAR</sequence>
<gene>
    <name evidence="2" type="ORF">ACFQKB_26935</name>
</gene>
<feature type="compositionally biased region" description="Basic residues" evidence="1">
    <location>
        <begin position="1"/>
        <end position="11"/>
    </location>
</feature>
<dbReference type="RefSeq" id="WP_378050264.1">
    <property type="nucleotide sequence ID" value="NZ_JBHSXE010000002.1"/>
</dbReference>
<feature type="region of interest" description="Disordered" evidence="1">
    <location>
        <begin position="1"/>
        <end position="49"/>
    </location>
</feature>
<evidence type="ECO:0000313" key="2">
    <source>
        <dbReference type="EMBL" id="MFC6883422.1"/>
    </source>
</evidence>
<proteinExistence type="predicted"/>
<organism evidence="2 3">
    <name type="scientific">Actinomadura yumaensis</name>
    <dbReference type="NCBI Taxonomy" id="111807"/>
    <lineage>
        <taxon>Bacteria</taxon>
        <taxon>Bacillati</taxon>
        <taxon>Actinomycetota</taxon>
        <taxon>Actinomycetes</taxon>
        <taxon>Streptosporangiales</taxon>
        <taxon>Thermomonosporaceae</taxon>
        <taxon>Actinomadura</taxon>
    </lineage>
</organism>
<evidence type="ECO:0000313" key="3">
    <source>
        <dbReference type="Proteomes" id="UP001596380"/>
    </source>
</evidence>
<feature type="compositionally biased region" description="Basic and acidic residues" evidence="1">
    <location>
        <begin position="37"/>
        <end position="49"/>
    </location>
</feature>
<name>A0ABW2CPK9_9ACTN</name>
<accession>A0ABW2CPK9</accession>
<protein>
    <submittedName>
        <fullName evidence="2">Uncharacterized protein</fullName>
    </submittedName>
</protein>
<evidence type="ECO:0000256" key="1">
    <source>
        <dbReference type="SAM" id="MobiDB-lite"/>
    </source>
</evidence>
<comment type="caution">
    <text evidence="2">The sequence shown here is derived from an EMBL/GenBank/DDBJ whole genome shotgun (WGS) entry which is preliminary data.</text>
</comment>
<dbReference type="Proteomes" id="UP001596380">
    <property type="component" value="Unassembled WGS sequence"/>
</dbReference>
<keyword evidence="3" id="KW-1185">Reference proteome</keyword>
<dbReference type="EMBL" id="JBHSXS010000019">
    <property type="protein sequence ID" value="MFC6883422.1"/>
    <property type="molecule type" value="Genomic_DNA"/>
</dbReference>